<proteinExistence type="predicted"/>
<evidence type="ECO:0000313" key="2">
    <source>
        <dbReference type="Proteomes" id="UP000821845"/>
    </source>
</evidence>
<name>A0ACB7SDV1_HYAAI</name>
<dbReference type="EMBL" id="CM023484">
    <property type="protein sequence ID" value="KAH6932750.1"/>
    <property type="molecule type" value="Genomic_DNA"/>
</dbReference>
<accession>A0ACB7SDV1</accession>
<protein>
    <submittedName>
        <fullName evidence="1">Uncharacterized protein</fullName>
    </submittedName>
</protein>
<keyword evidence="2" id="KW-1185">Reference proteome</keyword>
<organism evidence="1 2">
    <name type="scientific">Hyalomma asiaticum</name>
    <name type="common">Tick</name>
    <dbReference type="NCBI Taxonomy" id="266040"/>
    <lineage>
        <taxon>Eukaryota</taxon>
        <taxon>Metazoa</taxon>
        <taxon>Ecdysozoa</taxon>
        <taxon>Arthropoda</taxon>
        <taxon>Chelicerata</taxon>
        <taxon>Arachnida</taxon>
        <taxon>Acari</taxon>
        <taxon>Parasitiformes</taxon>
        <taxon>Ixodida</taxon>
        <taxon>Ixodoidea</taxon>
        <taxon>Ixodidae</taxon>
        <taxon>Hyalomminae</taxon>
        <taxon>Hyalomma</taxon>
    </lineage>
</organism>
<evidence type="ECO:0000313" key="1">
    <source>
        <dbReference type="EMBL" id="KAH6932750.1"/>
    </source>
</evidence>
<dbReference type="Proteomes" id="UP000821845">
    <property type="component" value="Chromosome 4"/>
</dbReference>
<sequence length="101" mass="11225">MFLRVLTLMSCISFGTSASRYMDGYSLPVQVPNGACAEYRHKQNCEWLRRSISRCGGLIERGDILKSLLLALRLMTSSKPSSDDASLSSPKDKKKLGILRV</sequence>
<comment type="caution">
    <text evidence="1">The sequence shown here is derived from an EMBL/GenBank/DDBJ whole genome shotgun (WGS) entry which is preliminary data.</text>
</comment>
<reference evidence="1" key="1">
    <citation type="submission" date="2020-05" db="EMBL/GenBank/DDBJ databases">
        <title>Large-scale comparative analyses of tick genomes elucidate their genetic diversity and vector capacities.</title>
        <authorList>
            <person name="Jia N."/>
            <person name="Wang J."/>
            <person name="Shi W."/>
            <person name="Du L."/>
            <person name="Sun Y."/>
            <person name="Zhan W."/>
            <person name="Jiang J."/>
            <person name="Wang Q."/>
            <person name="Zhang B."/>
            <person name="Ji P."/>
            <person name="Sakyi L.B."/>
            <person name="Cui X."/>
            <person name="Yuan T."/>
            <person name="Jiang B."/>
            <person name="Yang W."/>
            <person name="Lam T.T.-Y."/>
            <person name="Chang Q."/>
            <person name="Ding S."/>
            <person name="Wang X."/>
            <person name="Zhu J."/>
            <person name="Ruan X."/>
            <person name="Zhao L."/>
            <person name="Wei J."/>
            <person name="Que T."/>
            <person name="Du C."/>
            <person name="Cheng J."/>
            <person name="Dai P."/>
            <person name="Han X."/>
            <person name="Huang E."/>
            <person name="Gao Y."/>
            <person name="Liu J."/>
            <person name="Shao H."/>
            <person name="Ye R."/>
            <person name="Li L."/>
            <person name="Wei W."/>
            <person name="Wang X."/>
            <person name="Wang C."/>
            <person name="Yang T."/>
            <person name="Huo Q."/>
            <person name="Li W."/>
            <person name="Guo W."/>
            <person name="Chen H."/>
            <person name="Zhou L."/>
            <person name="Ni X."/>
            <person name="Tian J."/>
            <person name="Zhou Y."/>
            <person name="Sheng Y."/>
            <person name="Liu T."/>
            <person name="Pan Y."/>
            <person name="Xia L."/>
            <person name="Li J."/>
            <person name="Zhao F."/>
            <person name="Cao W."/>
        </authorList>
    </citation>
    <scope>NUCLEOTIDE SEQUENCE</scope>
    <source>
        <strain evidence="1">Hyas-2018</strain>
    </source>
</reference>
<gene>
    <name evidence="1" type="ORF">HPB50_009188</name>
</gene>